<dbReference type="Pfam" id="PF04018">
    <property type="entry name" value="VCA0040-like"/>
    <property type="match status" value="1"/>
</dbReference>
<protein>
    <recommendedName>
        <fullName evidence="4">DUF368 domain-containing protein</fullName>
    </recommendedName>
</protein>
<dbReference type="AlphaFoldDB" id="A0A133XZN7"/>
<evidence type="ECO:0000256" key="1">
    <source>
        <dbReference type="SAM" id="Phobius"/>
    </source>
</evidence>
<keyword evidence="1" id="KW-0472">Membrane</keyword>
<name>A0A133XZN7_9LACT</name>
<dbReference type="EMBL" id="LSCQ01000043">
    <property type="protein sequence ID" value="KXB36360.1"/>
    <property type="molecule type" value="Genomic_DNA"/>
</dbReference>
<feature type="transmembrane region" description="Helical" evidence="1">
    <location>
        <begin position="96"/>
        <end position="116"/>
    </location>
</feature>
<evidence type="ECO:0008006" key="4">
    <source>
        <dbReference type="Google" id="ProtNLM"/>
    </source>
</evidence>
<accession>A0A133XZN7</accession>
<reference evidence="2 3" key="1">
    <citation type="submission" date="2016-01" db="EMBL/GenBank/DDBJ databases">
        <authorList>
            <person name="Oliw E.H."/>
        </authorList>
    </citation>
    <scope>NUCLEOTIDE SEQUENCE [LARGE SCALE GENOMIC DNA]</scope>
    <source>
        <strain evidence="2 3">KA00635</strain>
    </source>
</reference>
<evidence type="ECO:0000313" key="2">
    <source>
        <dbReference type="EMBL" id="KXB36360.1"/>
    </source>
</evidence>
<dbReference type="PANTHER" id="PTHR37308:SF1">
    <property type="entry name" value="POLYPRENYL-PHOSPHATE TRANSPORTER"/>
    <property type="match status" value="1"/>
</dbReference>
<dbReference type="InterPro" id="IPR007163">
    <property type="entry name" value="VCA0040-like"/>
</dbReference>
<proteinExistence type="predicted"/>
<keyword evidence="1" id="KW-0812">Transmembrane</keyword>
<keyword evidence="1" id="KW-1133">Transmembrane helix</keyword>
<feature type="transmembrane region" description="Helical" evidence="1">
    <location>
        <begin position="27"/>
        <end position="50"/>
    </location>
</feature>
<organism evidence="2 3">
    <name type="scientific">Aerococcus christensenii</name>
    <dbReference type="NCBI Taxonomy" id="87541"/>
    <lineage>
        <taxon>Bacteria</taxon>
        <taxon>Bacillati</taxon>
        <taxon>Bacillota</taxon>
        <taxon>Bacilli</taxon>
        <taxon>Lactobacillales</taxon>
        <taxon>Aerococcaceae</taxon>
        <taxon>Aerococcus</taxon>
    </lineage>
</organism>
<evidence type="ECO:0000313" key="3">
    <source>
        <dbReference type="Proteomes" id="UP000070422"/>
    </source>
</evidence>
<dbReference type="RefSeq" id="WP_269447851.1">
    <property type="nucleotide sequence ID" value="NZ_JASOZP010000014.1"/>
</dbReference>
<dbReference type="Proteomes" id="UP000070422">
    <property type="component" value="Unassembled WGS sequence"/>
</dbReference>
<dbReference type="PANTHER" id="PTHR37308">
    <property type="entry name" value="INTEGRAL MEMBRANE PROTEIN"/>
    <property type="match status" value="1"/>
</dbReference>
<feature type="transmembrane region" description="Helical" evidence="1">
    <location>
        <begin position="70"/>
        <end position="90"/>
    </location>
</feature>
<dbReference type="PATRIC" id="fig|87541.4.peg.860"/>
<sequence length="131" mass="14534">MNEEQCDDLEMGPEFSKDWFLRLVKGMFVGIGGILPGLSGGVLAVIFGIYDKMLRFLGNLTDRFWQNVRYFIPVGIGFVLGILLFSFFVAKAFGAYEAFFTCLFIGCVAGTFPSLYKQAGEHGGLLKIFGF</sequence>
<gene>
    <name evidence="2" type="ORF">HMPREF3187_00869</name>
</gene>
<comment type="caution">
    <text evidence="2">The sequence shown here is derived from an EMBL/GenBank/DDBJ whole genome shotgun (WGS) entry which is preliminary data.</text>
</comment>